<evidence type="ECO:0000313" key="2">
    <source>
        <dbReference type="EMBL" id="QDT35136.1"/>
    </source>
</evidence>
<organism evidence="2 3">
    <name type="scientific">Thalassoglobus polymorphus</name>
    <dbReference type="NCBI Taxonomy" id="2527994"/>
    <lineage>
        <taxon>Bacteria</taxon>
        <taxon>Pseudomonadati</taxon>
        <taxon>Planctomycetota</taxon>
        <taxon>Planctomycetia</taxon>
        <taxon>Planctomycetales</taxon>
        <taxon>Planctomycetaceae</taxon>
        <taxon>Thalassoglobus</taxon>
    </lineage>
</organism>
<feature type="signal peptide" evidence="1">
    <location>
        <begin position="1"/>
        <end position="23"/>
    </location>
</feature>
<evidence type="ECO:0008006" key="4">
    <source>
        <dbReference type="Google" id="ProtNLM"/>
    </source>
</evidence>
<sequence length="511" mass="57648" precursor="true">MHPTTTRLIAVVLLLRAALPVCAEEPAGFATLNVPPSPVQGVETDEPISYFENGVLVELPPLEEELYHHGGSYLYEPSDLSGPQLHVQDHHAGEILRLPEWWIEPKPLCSRPNDYLGPGMVCWHPDLSWFGCDPNMLEPRIVLHGSYEIFGALFEQNNTRRDGIGHQLLLDIDFQLTGTERFHVQFRPLGEENSGGSFWQLNDPQHYIDNSTEVPMRWWFEGELQSLFGPWRNDDRHQLDVNFTVGRFPFRLQNGLLMNDEITGIVLGKNTFTSLPFSNLNVQAFYALDQVDSLPNSSDVLGVHLSADYRHTFIEATYAHLNRSRDVEFSTNYLAASATKFFGTLSVSGRTMYRFADDSSVGNGNLQVVETAYTRVPSHKFECLTGIESTVTYFNAFYASEDWTTIAGGNFDRLRNAFTVNPLLNLAAGAPPQKRIGAALGVQLFRHNQDESLIPEIAYEEVSADATFGIGMTYRRKLTARQYLELRSIKNWSDTPALRREGFFASTIVIF</sequence>
<name>A0A517QU28_9PLAN</name>
<protein>
    <recommendedName>
        <fullName evidence="4">Alginate export domain-containing protein</fullName>
    </recommendedName>
</protein>
<gene>
    <name evidence="2" type="ORF">Mal48_44110</name>
</gene>
<evidence type="ECO:0000313" key="3">
    <source>
        <dbReference type="Proteomes" id="UP000315724"/>
    </source>
</evidence>
<keyword evidence="1" id="KW-0732">Signal</keyword>
<dbReference type="Proteomes" id="UP000315724">
    <property type="component" value="Chromosome"/>
</dbReference>
<evidence type="ECO:0000256" key="1">
    <source>
        <dbReference type="SAM" id="SignalP"/>
    </source>
</evidence>
<proteinExistence type="predicted"/>
<accession>A0A517QU28</accession>
<feature type="chain" id="PRO_5022227292" description="Alginate export domain-containing protein" evidence="1">
    <location>
        <begin position="24"/>
        <end position="511"/>
    </location>
</feature>
<keyword evidence="3" id="KW-1185">Reference proteome</keyword>
<reference evidence="2 3" key="1">
    <citation type="submission" date="2019-02" db="EMBL/GenBank/DDBJ databases">
        <title>Deep-cultivation of Planctomycetes and their phenomic and genomic characterization uncovers novel biology.</title>
        <authorList>
            <person name="Wiegand S."/>
            <person name="Jogler M."/>
            <person name="Boedeker C."/>
            <person name="Pinto D."/>
            <person name="Vollmers J."/>
            <person name="Rivas-Marin E."/>
            <person name="Kohn T."/>
            <person name="Peeters S.H."/>
            <person name="Heuer A."/>
            <person name="Rast P."/>
            <person name="Oberbeckmann S."/>
            <person name="Bunk B."/>
            <person name="Jeske O."/>
            <person name="Meyerdierks A."/>
            <person name="Storesund J.E."/>
            <person name="Kallscheuer N."/>
            <person name="Luecker S."/>
            <person name="Lage O.M."/>
            <person name="Pohl T."/>
            <person name="Merkel B.J."/>
            <person name="Hornburger P."/>
            <person name="Mueller R.-W."/>
            <person name="Bruemmer F."/>
            <person name="Labrenz M."/>
            <person name="Spormann A.M."/>
            <person name="Op den Camp H."/>
            <person name="Overmann J."/>
            <person name="Amann R."/>
            <person name="Jetten M.S.M."/>
            <person name="Mascher T."/>
            <person name="Medema M.H."/>
            <person name="Devos D.P."/>
            <person name="Kaster A.-K."/>
            <person name="Ovreas L."/>
            <person name="Rohde M."/>
            <person name="Galperin M.Y."/>
            <person name="Jogler C."/>
        </authorList>
    </citation>
    <scope>NUCLEOTIDE SEQUENCE [LARGE SCALE GENOMIC DNA]</scope>
    <source>
        <strain evidence="2 3">Mal48</strain>
    </source>
</reference>
<dbReference type="OrthoDB" id="7928618at2"/>
<dbReference type="AlphaFoldDB" id="A0A517QU28"/>
<dbReference type="RefSeq" id="WP_145204208.1">
    <property type="nucleotide sequence ID" value="NZ_CP036267.1"/>
</dbReference>
<dbReference type="KEGG" id="tpol:Mal48_44110"/>
<dbReference type="EMBL" id="CP036267">
    <property type="protein sequence ID" value="QDT35136.1"/>
    <property type="molecule type" value="Genomic_DNA"/>
</dbReference>